<evidence type="ECO:0000259" key="2">
    <source>
        <dbReference type="Pfam" id="PF13472"/>
    </source>
</evidence>
<name>A0AAN7P7T6_9COLE</name>
<dbReference type="AlphaFoldDB" id="A0AAN7P7T6"/>
<dbReference type="CDD" id="cd01820">
    <property type="entry name" value="PAF_acetylesterase_like"/>
    <property type="match status" value="1"/>
</dbReference>
<comment type="similarity">
    <text evidence="1">Belongs to the 'GDSL' lipolytic enzyme family. Platelet-activating factor acetylhydrolase IB beta/gamma subunits subfamily.</text>
</comment>
<accession>A0AAN7P7T6</accession>
<dbReference type="Proteomes" id="UP001353858">
    <property type="component" value="Unassembled WGS sequence"/>
</dbReference>
<dbReference type="InterPro" id="IPR013830">
    <property type="entry name" value="SGNH_hydro"/>
</dbReference>
<dbReference type="InterPro" id="IPR036514">
    <property type="entry name" value="SGNH_hydro_sf"/>
</dbReference>
<dbReference type="PANTHER" id="PTHR11852:SF0">
    <property type="entry name" value="PLATELET-ACTIVATING FACTOR ACETYLHYDROLASE IB SUBUNIT BETA HOMOLOG"/>
    <property type="match status" value="1"/>
</dbReference>
<comment type="caution">
    <text evidence="3">The sequence shown here is derived from an EMBL/GenBank/DDBJ whole genome shotgun (WGS) entry which is preliminary data.</text>
</comment>
<dbReference type="Pfam" id="PF13472">
    <property type="entry name" value="Lipase_GDSL_2"/>
    <property type="match status" value="1"/>
</dbReference>
<dbReference type="EMBL" id="JARPUR010000004">
    <property type="protein sequence ID" value="KAK4878754.1"/>
    <property type="molecule type" value="Genomic_DNA"/>
</dbReference>
<feature type="domain" description="SGNH hydrolase-type esterase" evidence="2">
    <location>
        <begin position="44"/>
        <end position="203"/>
    </location>
</feature>
<sequence length="222" mass="25303">MDVKKINPCTIPATKVDFVGDNRWRNMHERYVAEAGTSEIDVVFIGDSIIQQLQFTQLWIEKINSLHCLNFGIGGDRVEHLLWRILNGELNFGYPPKIVVLSVGTNNVDCTAQEVFDGICKIIQVLTEKLGNVDVVLPTLLPRGQHPNANRERNALINEMFLNNFDSKPNVYVVPIHDGIVQKDETISHYVMHDYLHLTNEAYNKVFMPVYEKVRSLLNKTG</sequence>
<dbReference type="SUPFAM" id="SSF52266">
    <property type="entry name" value="SGNH hydrolase"/>
    <property type="match status" value="1"/>
</dbReference>
<dbReference type="PANTHER" id="PTHR11852">
    <property type="entry name" value="PLATELET-ACTIVATING FACTOR ACETYLHYDROLASE"/>
    <property type="match status" value="1"/>
</dbReference>
<proteinExistence type="inferred from homology"/>
<evidence type="ECO:0000313" key="4">
    <source>
        <dbReference type="Proteomes" id="UP001353858"/>
    </source>
</evidence>
<evidence type="ECO:0000256" key="1">
    <source>
        <dbReference type="ARBA" id="ARBA00038184"/>
    </source>
</evidence>
<protein>
    <recommendedName>
        <fullName evidence="2">SGNH hydrolase-type esterase domain-containing protein</fullName>
    </recommendedName>
</protein>
<organism evidence="3 4">
    <name type="scientific">Aquatica leii</name>
    <dbReference type="NCBI Taxonomy" id="1421715"/>
    <lineage>
        <taxon>Eukaryota</taxon>
        <taxon>Metazoa</taxon>
        <taxon>Ecdysozoa</taxon>
        <taxon>Arthropoda</taxon>
        <taxon>Hexapoda</taxon>
        <taxon>Insecta</taxon>
        <taxon>Pterygota</taxon>
        <taxon>Neoptera</taxon>
        <taxon>Endopterygota</taxon>
        <taxon>Coleoptera</taxon>
        <taxon>Polyphaga</taxon>
        <taxon>Elateriformia</taxon>
        <taxon>Elateroidea</taxon>
        <taxon>Lampyridae</taxon>
        <taxon>Luciolinae</taxon>
        <taxon>Aquatica</taxon>
    </lineage>
</organism>
<keyword evidence="4" id="KW-1185">Reference proteome</keyword>
<gene>
    <name evidence="3" type="ORF">RN001_011260</name>
</gene>
<reference evidence="4" key="1">
    <citation type="submission" date="2023-01" db="EMBL/GenBank/DDBJ databases">
        <title>Key to firefly adult light organ development and bioluminescence: homeobox transcription factors regulate luciferase expression and transportation to peroxisome.</title>
        <authorList>
            <person name="Fu X."/>
        </authorList>
    </citation>
    <scope>NUCLEOTIDE SEQUENCE [LARGE SCALE GENOMIC DNA]</scope>
</reference>
<evidence type="ECO:0000313" key="3">
    <source>
        <dbReference type="EMBL" id="KAK4878754.1"/>
    </source>
</evidence>
<dbReference type="Gene3D" id="3.40.50.1110">
    <property type="entry name" value="SGNH hydrolase"/>
    <property type="match status" value="1"/>
</dbReference>